<dbReference type="AlphaFoldDB" id="A0A1U7I238"/>
<gene>
    <name evidence="1" type="ORF">NIES2119_31505</name>
</gene>
<dbReference type="STRING" id="454136.NIES2119_31505"/>
<protein>
    <submittedName>
        <fullName evidence="1">Uncharacterized protein</fullName>
    </submittedName>
</protein>
<proteinExistence type="predicted"/>
<comment type="caution">
    <text evidence="1">The sequence shown here is derived from an EMBL/GenBank/DDBJ whole genome shotgun (WGS) entry which is preliminary data.</text>
</comment>
<evidence type="ECO:0000313" key="2">
    <source>
        <dbReference type="Proteomes" id="UP000185860"/>
    </source>
</evidence>
<dbReference type="Gene3D" id="1.10.260.40">
    <property type="entry name" value="lambda repressor-like DNA-binding domains"/>
    <property type="match status" value="1"/>
</dbReference>
<organism evidence="1 2">
    <name type="scientific">[Phormidium ambiguum] IAM M-71</name>
    <dbReference type="NCBI Taxonomy" id="454136"/>
    <lineage>
        <taxon>Bacteria</taxon>
        <taxon>Bacillati</taxon>
        <taxon>Cyanobacteriota</taxon>
        <taxon>Cyanophyceae</taxon>
        <taxon>Oscillatoriophycideae</taxon>
        <taxon>Aerosakkonematales</taxon>
        <taxon>Aerosakkonemataceae</taxon>
        <taxon>Floridanema</taxon>
    </lineage>
</organism>
<dbReference type="Proteomes" id="UP000185860">
    <property type="component" value="Unassembled WGS sequence"/>
</dbReference>
<dbReference type="OrthoDB" id="9801008at2"/>
<dbReference type="SUPFAM" id="SSF47413">
    <property type="entry name" value="lambda repressor-like DNA-binding domains"/>
    <property type="match status" value="1"/>
</dbReference>
<accession>A0A1U7I238</accession>
<evidence type="ECO:0000313" key="1">
    <source>
        <dbReference type="EMBL" id="OKH30131.1"/>
    </source>
</evidence>
<sequence length="77" mass="9139">MLIEKLRPTDDDLTEYDPIKLYLELCGRMTQEDFAVVLGVSYRTFQRWLTNGISPDLVAHRRAADLRQKWKIRDGWL</sequence>
<name>A0A1U7I238_9CYAN</name>
<dbReference type="RefSeq" id="WP_073597442.1">
    <property type="nucleotide sequence ID" value="NZ_MRCE01000071.1"/>
</dbReference>
<dbReference type="EMBL" id="MRCE01000071">
    <property type="protein sequence ID" value="OKH30131.1"/>
    <property type="molecule type" value="Genomic_DNA"/>
</dbReference>
<dbReference type="GO" id="GO:0003677">
    <property type="term" value="F:DNA binding"/>
    <property type="evidence" value="ECO:0007669"/>
    <property type="project" value="InterPro"/>
</dbReference>
<dbReference type="InterPro" id="IPR010982">
    <property type="entry name" value="Lambda_DNA-bd_dom_sf"/>
</dbReference>
<reference evidence="1 2" key="1">
    <citation type="submission" date="2016-11" db="EMBL/GenBank/DDBJ databases">
        <title>Draft Genome Sequences of Nine Cyanobacterial Strains from Diverse Habitats.</title>
        <authorList>
            <person name="Zhu T."/>
            <person name="Hou S."/>
            <person name="Lu X."/>
            <person name="Hess W.R."/>
        </authorList>
    </citation>
    <scope>NUCLEOTIDE SEQUENCE [LARGE SCALE GENOMIC DNA]</scope>
    <source>
        <strain evidence="1 2">IAM M-71</strain>
    </source>
</reference>